<evidence type="ECO:0000313" key="17">
    <source>
        <dbReference type="Proteomes" id="UP001143486"/>
    </source>
</evidence>
<evidence type="ECO:0000256" key="6">
    <source>
        <dbReference type="ARBA" id="ARBA00022801"/>
    </source>
</evidence>
<keyword evidence="9 14" id="KW-0238">DNA-binding</keyword>
<dbReference type="InterPro" id="IPR007692">
    <property type="entry name" value="DNA_helicase_DnaB"/>
</dbReference>
<dbReference type="NCBIfam" id="TIGR00665">
    <property type="entry name" value="DnaB"/>
    <property type="match status" value="1"/>
</dbReference>
<dbReference type="PANTHER" id="PTHR30153:SF2">
    <property type="entry name" value="REPLICATIVE DNA HELICASE"/>
    <property type="match status" value="1"/>
</dbReference>
<dbReference type="PANTHER" id="PTHR30153">
    <property type="entry name" value="REPLICATIVE DNA HELICASE DNAB"/>
    <property type="match status" value="1"/>
</dbReference>
<keyword evidence="10" id="KW-0413">Isomerase</keyword>
<evidence type="ECO:0000256" key="11">
    <source>
        <dbReference type="ARBA" id="ARBA00044932"/>
    </source>
</evidence>
<organism evidence="16 17">
    <name type="scientific">Maricaulis virginensis</name>
    <dbReference type="NCBI Taxonomy" id="144022"/>
    <lineage>
        <taxon>Bacteria</taxon>
        <taxon>Pseudomonadati</taxon>
        <taxon>Pseudomonadota</taxon>
        <taxon>Alphaproteobacteria</taxon>
        <taxon>Maricaulales</taxon>
        <taxon>Maricaulaceae</taxon>
        <taxon>Maricaulis</taxon>
    </lineage>
</organism>
<comment type="subunit">
    <text evidence="2">Homohexamer.</text>
</comment>
<evidence type="ECO:0000256" key="13">
    <source>
        <dbReference type="NCBIfam" id="TIGR00665"/>
    </source>
</evidence>
<dbReference type="SMART" id="SM00382">
    <property type="entry name" value="AAA"/>
    <property type="match status" value="1"/>
</dbReference>
<dbReference type="AlphaFoldDB" id="A0A9W6IQA0"/>
<dbReference type="InterPro" id="IPR007693">
    <property type="entry name" value="DNA_helicase_DnaB-like_N"/>
</dbReference>
<evidence type="ECO:0000256" key="3">
    <source>
        <dbReference type="ARBA" id="ARBA00022515"/>
    </source>
</evidence>
<dbReference type="Gene3D" id="1.10.860.10">
    <property type="entry name" value="DNAb Helicase, Chain A"/>
    <property type="match status" value="1"/>
</dbReference>
<reference evidence="16" key="1">
    <citation type="journal article" date="2014" name="Int. J. Syst. Evol. Microbiol.">
        <title>Complete genome sequence of Corynebacterium casei LMG S-19264T (=DSM 44701T), isolated from a smear-ripened cheese.</title>
        <authorList>
            <consortium name="US DOE Joint Genome Institute (JGI-PGF)"/>
            <person name="Walter F."/>
            <person name="Albersmeier A."/>
            <person name="Kalinowski J."/>
            <person name="Ruckert C."/>
        </authorList>
    </citation>
    <scope>NUCLEOTIDE SEQUENCE</scope>
    <source>
        <strain evidence="16">VKM B-1513</strain>
    </source>
</reference>
<keyword evidence="5 14" id="KW-0547">Nucleotide-binding</keyword>
<dbReference type="GO" id="GO:1990077">
    <property type="term" value="C:primosome complex"/>
    <property type="evidence" value="ECO:0007669"/>
    <property type="project" value="UniProtKB-UniRule"/>
</dbReference>
<protein>
    <recommendedName>
        <fullName evidence="13 14">Replicative DNA helicase</fullName>
        <ecNumber evidence="13 14">5.6.2.3</ecNumber>
    </recommendedName>
</protein>
<dbReference type="GO" id="GO:0005829">
    <property type="term" value="C:cytosol"/>
    <property type="evidence" value="ECO:0007669"/>
    <property type="project" value="TreeGrafter"/>
</dbReference>
<comment type="caution">
    <text evidence="16">The sequence shown here is derived from an EMBL/GenBank/DDBJ whole genome shotgun (WGS) entry which is preliminary data.</text>
</comment>
<evidence type="ECO:0000259" key="15">
    <source>
        <dbReference type="PROSITE" id="PS51199"/>
    </source>
</evidence>
<dbReference type="Pfam" id="PF00772">
    <property type="entry name" value="DnaB"/>
    <property type="match status" value="1"/>
</dbReference>
<evidence type="ECO:0000256" key="8">
    <source>
        <dbReference type="ARBA" id="ARBA00022840"/>
    </source>
</evidence>
<keyword evidence="17" id="KW-1185">Reference proteome</keyword>
<dbReference type="GO" id="GO:0003677">
    <property type="term" value="F:DNA binding"/>
    <property type="evidence" value="ECO:0007669"/>
    <property type="project" value="UniProtKB-UniRule"/>
</dbReference>
<dbReference type="GO" id="GO:0043139">
    <property type="term" value="F:5'-3' DNA helicase activity"/>
    <property type="evidence" value="ECO:0007669"/>
    <property type="project" value="UniProtKB-EC"/>
</dbReference>
<dbReference type="EMBL" id="BSFE01000010">
    <property type="protein sequence ID" value="GLK53364.1"/>
    <property type="molecule type" value="Genomic_DNA"/>
</dbReference>
<accession>A0A9W6IQA0</accession>
<gene>
    <name evidence="16" type="ORF">GCM10017621_28720</name>
</gene>
<proteinExistence type="inferred from homology"/>
<evidence type="ECO:0000256" key="9">
    <source>
        <dbReference type="ARBA" id="ARBA00023125"/>
    </source>
</evidence>
<evidence type="ECO:0000256" key="10">
    <source>
        <dbReference type="ARBA" id="ARBA00023235"/>
    </source>
</evidence>
<evidence type="ECO:0000256" key="12">
    <source>
        <dbReference type="ARBA" id="ARBA00048954"/>
    </source>
</evidence>
<evidence type="ECO:0000256" key="14">
    <source>
        <dbReference type="RuleBase" id="RU362085"/>
    </source>
</evidence>
<comment type="similarity">
    <text evidence="1 14">Belongs to the helicase family. DnaB subfamily.</text>
</comment>
<dbReference type="CDD" id="cd00984">
    <property type="entry name" value="DnaB_C"/>
    <property type="match status" value="1"/>
</dbReference>
<evidence type="ECO:0000256" key="4">
    <source>
        <dbReference type="ARBA" id="ARBA00022705"/>
    </source>
</evidence>
<dbReference type="Gene3D" id="3.40.50.300">
    <property type="entry name" value="P-loop containing nucleotide triphosphate hydrolases"/>
    <property type="match status" value="1"/>
</dbReference>
<dbReference type="Proteomes" id="UP001143486">
    <property type="component" value="Unassembled WGS sequence"/>
</dbReference>
<keyword evidence="4 14" id="KW-0235">DNA replication</keyword>
<sequence>MTTALQPFVENGSEIADADTAPHNLDAEQAFLGALLYDNEMYHRVADWLKPAHFYDPVHGRIYETAADLIGRGSLADAVVLKTQFDRDDGLREIGGTTYLAVLMEGAVTGNAAVEYAKIIYELALRRELIRIGHDLANAASADADVQARALIQDIEQQLYNLAEEGSASRGFVSFKQALAESVETASAAYEREGGLAGISSGLKELDRKLGGLHPSDLIILAGRPSMGKTSLATNIAFNIAKAYRYEEQPDGTRKTVNGGVVGFYSLEMSAEQLATRLIADHTGIPGYMIRQGTIDAAQYEDIRDGVLEIQGLPLYIDDTGGLPISALAARARRLKRTHGLDLIVVDYLQLVTSSRARAGASRVEEVSEVTQNLKALAKELAVPVIALSQLSRQVENRDDKKPQLSDLRESGSIEQDADVVLFVYREAYYKEREKPREDTPEYLAWEEEFRRIEKVAEVIIGKQRHGPIGSAKLHFDGMLTKFTDLETRYDDESD</sequence>
<keyword evidence="6 14" id="KW-0378">Hydrolase</keyword>
<dbReference type="PROSITE" id="PS51199">
    <property type="entry name" value="SF4_HELICASE"/>
    <property type="match status" value="1"/>
</dbReference>
<comment type="function">
    <text evidence="11 14">The main replicative DNA helicase, it participates in initiation and elongation during chromosome replication. Travels ahead of the DNA replisome, separating dsDNA into templates for DNA synthesis. A processive ATP-dependent 5'-3' DNA helicase it has DNA-dependent ATPase activity.</text>
</comment>
<dbReference type="GO" id="GO:0005524">
    <property type="term" value="F:ATP binding"/>
    <property type="evidence" value="ECO:0007669"/>
    <property type="project" value="UniProtKB-UniRule"/>
</dbReference>
<dbReference type="InterPro" id="IPR007694">
    <property type="entry name" value="DNA_helicase_DnaB-like_C"/>
</dbReference>
<dbReference type="Pfam" id="PF03796">
    <property type="entry name" value="DnaB_C"/>
    <property type="match status" value="1"/>
</dbReference>
<name>A0A9W6IQA0_9PROT</name>
<dbReference type="GO" id="GO:0006269">
    <property type="term" value="P:DNA replication, synthesis of primer"/>
    <property type="evidence" value="ECO:0007669"/>
    <property type="project" value="UniProtKB-UniRule"/>
</dbReference>
<keyword evidence="7 14" id="KW-0347">Helicase</keyword>
<reference evidence="16" key="2">
    <citation type="submission" date="2023-01" db="EMBL/GenBank/DDBJ databases">
        <authorList>
            <person name="Sun Q."/>
            <person name="Evtushenko L."/>
        </authorList>
    </citation>
    <scope>NUCLEOTIDE SEQUENCE</scope>
    <source>
        <strain evidence="16">VKM B-1513</strain>
    </source>
</reference>
<dbReference type="NCBIfam" id="NF006606">
    <property type="entry name" value="PRK09165.1"/>
    <property type="match status" value="1"/>
</dbReference>
<dbReference type="RefSeq" id="WP_271187716.1">
    <property type="nucleotide sequence ID" value="NZ_BSFE01000010.1"/>
</dbReference>
<dbReference type="EC" id="5.6.2.3" evidence="13 14"/>
<dbReference type="SUPFAM" id="SSF52540">
    <property type="entry name" value="P-loop containing nucleoside triphosphate hydrolases"/>
    <property type="match status" value="1"/>
</dbReference>
<comment type="catalytic activity">
    <reaction evidence="12 14">
        <text>ATP + H2O = ADP + phosphate + H(+)</text>
        <dbReference type="Rhea" id="RHEA:13065"/>
        <dbReference type="ChEBI" id="CHEBI:15377"/>
        <dbReference type="ChEBI" id="CHEBI:15378"/>
        <dbReference type="ChEBI" id="CHEBI:30616"/>
        <dbReference type="ChEBI" id="CHEBI:43474"/>
        <dbReference type="ChEBI" id="CHEBI:456216"/>
        <dbReference type="EC" id="5.6.2.3"/>
    </reaction>
</comment>
<keyword evidence="3 14" id="KW-0639">Primosome</keyword>
<dbReference type="InterPro" id="IPR003593">
    <property type="entry name" value="AAA+_ATPase"/>
</dbReference>
<dbReference type="InterPro" id="IPR027417">
    <property type="entry name" value="P-loop_NTPase"/>
</dbReference>
<keyword evidence="8 14" id="KW-0067">ATP-binding</keyword>
<evidence type="ECO:0000256" key="2">
    <source>
        <dbReference type="ARBA" id="ARBA00011643"/>
    </source>
</evidence>
<dbReference type="InterPro" id="IPR016136">
    <property type="entry name" value="DNA_helicase_N/primase_C"/>
</dbReference>
<evidence type="ECO:0000313" key="16">
    <source>
        <dbReference type="EMBL" id="GLK53364.1"/>
    </source>
</evidence>
<dbReference type="SUPFAM" id="SSF48024">
    <property type="entry name" value="N-terminal domain of DnaB helicase"/>
    <property type="match status" value="1"/>
</dbReference>
<evidence type="ECO:0000256" key="1">
    <source>
        <dbReference type="ARBA" id="ARBA00008428"/>
    </source>
</evidence>
<feature type="domain" description="SF4 helicase" evidence="15">
    <location>
        <begin position="192"/>
        <end position="490"/>
    </location>
</feature>
<dbReference type="InterPro" id="IPR036185">
    <property type="entry name" value="DNA_heli_DnaB-like_N_sf"/>
</dbReference>
<evidence type="ECO:0000256" key="7">
    <source>
        <dbReference type="ARBA" id="ARBA00022806"/>
    </source>
</evidence>
<evidence type="ECO:0000256" key="5">
    <source>
        <dbReference type="ARBA" id="ARBA00022741"/>
    </source>
</evidence>
<dbReference type="GO" id="GO:0016787">
    <property type="term" value="F:hydrolase activity"/>
    <property type="evidence" value="ECO:0007669"/>
    <property type="project" value="UniProtKB-KW"/>
</dbReference>